<evidence type="ECO:0000313" key="3">
    <source>
        <dbReference type="Proteomes" id="UP000193307"/>
    </source>
</evidence>
<reference evidence="2 3" key="1">
    <citation type="submission" date="2017-03" db="EMBL/GenBank/DDBJ databases">
        <authorList>
            <person name="Afonso C.L."/>
            <person name="Miller P.J."/>
            <person name="Scott M.A."/>
            <person name="Spackman E."/>
            <person name="Goraichik I."/>
            <person name="Dimitrov K.M."/>
            <person name="Suarez D.L."/>
            <person name="Swayne D.E."/>
        </authorList>
    </citation>
    <scope>NUCLEOTIDE SEQUENCE [LARGE SCALE GENOMIC DNA]</scope>
    <source>
        <strain evidence="2 3">CECT 7971</strain>
    </source>
</reference>
<dbReference type="RefSeq" id="WP_085848366.1">
    <property type="nucleotide sequence ID" value="NZ_FNZV01000006.1"/>
</dbReference>
<dbReference type="InterPro" id="IPR000182">
    <property type="entry name" value="GNAT_dom"/>
</dbReference>
<dbReference type="GO" id="GO:0016747">
    <property type="term" value="F:acyltransferase activity, transferring groups other than amino-acyl groups"/>
    <property type="evidence" value="ECO:0007669"/>
    <property type="project" value="InterPro"/>
</dbReference>
<keyword evidence="3" id="KW-1185">Reference proteome</keyword>
<dbReference type="PANTHER" id="PTHR43792:SF1">
    <property type="entry name" value="N-ACETYLTRANSFERASE DOMAIN-CONTAINING PROTEIN"/>
    <property type="match status" value="1"/>
</dbReference>
<feature type="domain" description="N-acetyltransferase" evidence="1">
    <location>
        <begin position="11"/>
        <end position="145"/>
    </location>
</feature>
<dbReference type="OrthoDB" id="6293260at2"/>
<evidence type="ECO:0000313" key="2">
    <source>
        <dbReference type="EMBL" id="SLN34576.1"/>
    </source>
</evidence>
<dbReference type="InterPro" id="IPR051531">
    <property type="entry name" value="N-acetyltransferase"/>
</dbReference>
<protein>
    <recommendedName>
        <fullName evidence="1">N-acetyltransferase domain-containing protein</fullName>
    </recommendedName>
</protein>
<dbReference type="EMBL" id="FWFW01000003">
    <property type="protein sequence ID" value="SLN34576.1"/>
    <property type="molecule type" value="Genomic_DNA"/>
</dbReference>
<evidence type="ECO:0000259" key="1">
    <source>
        <dbReference type="Pfam" id="PF13302"/>
    </source>
</evidence>
<name>A0A1Y5S848_9RHOB</name>
<dbReference type="InterPro" id="IPR016181">
    <property type="entry name" value="Acyl_CoA_acyltransferase"/>
</dbReference>
<dbReference type="PANTHER" id="PTHR43792">
    <property type="entry name" value="GNAT FAMILY, PUTATIVE (AFU_ORTHOLOGUE AFUA_3G00765)-RELATED-RELATED"/>
    <property type="match status" value="1"/>
</dbReference>
<dbReference type="STRING" id="658057.SAMN04488032_10656"/>
<organism evidence="2 3">
    <name type="scientific">Pacificibacter marinus</name>
    <dbReference type="NCBI Taxonomy" id="658057"/>
    <lineage>
        <taxon>Bacteria</taxon>
        <taxon>Pseudomonadati</taxon>
        <taxon>Pseudomonadota</taxon>
        <taxon>Alphaproteobacteria</taxon>
        <taxon>Rhodobacterales</taxon>
        <taxon>Roseobacteraceae</taxon>
        <taxon>Pacificibacter</taxon>
    </lineage>
</organism>
<dbReference type="Pfam" id="PF13302">
    <property type="entry name" value="Acetyltransf_3"/>
    <property type="match status" value="1"/>
</dbReference>
<dbReference type="Proteomes" id="UP000193307">
    <property type="component" value="Unassembled WGS sequence"/>
</dbReference>
<gene>
    <name evidence="2" type="ORF">PAM7971_01498</name>
</gene>
<dbReference type="SUPFAM" id="SSF55729">
    <property type="entry name" value="Acyl-CoA N-acyltransferases (Nat)"/>
    <property type="match status" value="1"/>
</dbReference>
<proteinExistence type="predicted"/>
<sequence>MTTAPTIETQRLRLRAHVSADFDAYADVFASARAGYMGQLKRRQAWFSFCSDVAQWSLFGHGAWAVERLDDDALVGQVALLKPDHFPELELGWMMTEAGEGKSYAFEAAQMARDFAYAELGRDTLVSYIDPNNTRSIALATRLGALRDDTAARPDGETLEETIVYRHPDAAALLEGDHDGGMEAYA</sequence>
<dbReference type="AlphaFoldDB" id="A0A1Y5S848"/>
<dbReference type="Gene3D" id="3.40.630.30">
    <property type="match status" value="1"/>
</dbReference>
<accession>A0A1Y5S848</accession>